<evidence type="ECO:0000256" key="6">
    <source>
        <dbReference type="ARBA" id="ARBA00022801"/>
    </source>
</evidence>
<reference evidence="9" key="2">
    <citation type="submission" date="2025-09" db="UniProtKB">
        <authorList>
            <consortium name="Ensembl"/>
        </authorList>
    </citation>
    <scope>IDENTIFICATION</scope>
</reference>
<sequence>MEEVSTSTFISKCLCNGSRNINEQVLRRRRMKRKRAKLAILAFCGDTQFRRPISVRKRVGVGLYWLATGTDYRTLGNLFGIAKSSVLQGFQMRCGFPQCTGAIDGGHIPVIAPDENHIDYFSCKGWHVDHQFWRLKCLEKHIKTSNKFNFSYFPSPKDTVEINGVQVPIMLFGEPAYPMRSWLLKGYTDTGNLTEQQRYFNERHSKAREPVECAFGRLKGWWRCLGKQLDVDISTVPTIISACCTLHNVCEKHGEAYEGPGQAILQDNWIAEGGAQDAAQLTNNTESNSQYRDLIYFSSSSGGR</sequence>
<evidence type="ECO:0000256" key="2">
    <source>
        <dbReference type="ARBA" id="ARBA00004123"/>
    </source>
</evidence>
<keyword evidence="5" id="KW-0479">Metal-binding</keyword>
<evidence type="ECO:0000259" key="8">
    <source>
        <dbReference type="Pfam" id="PF13359"/>
    </source>
</evidence>
<evidence type="ECO:0000256" key="1">
    <source>
        <dbReference type="ARBA" id="ARBA00001968"/>
    </source>
</evidence>
<feature type="domain" description="DDE Tnp4" evidence="8">
    <location>
        <begin position="170"/>
        <end position="248"/>
    </location>
</feature>
<keyword evidence="7" id="KW-0539">Nucleus</keyword>
<evidence type="ECO:0000256" key="5">
    <source>
        <dbReference type="ARBA" id="ARBA00022723"/>
    </source>
</evidence>
<dbReference type="AlphaFoldDB" id="A0A8C4EG17"/>
<keyword evidence="4" id="KW-0540">Nuclease</keyword>
<name>A0A8C4EG17_DICLA</name>
<accession>A0A8C4EG17</accession>
<dbReference type="GO" id="GO:0046872">
    <property type="term" value="F:metal ion binding"/>
    <property type="evidence" value="ECO:0007669"/>
    <property type="project" value="UniProtKB-KW"/>
</dbReference>
<dbReference type="GO" id="GO:0004518">
    <property type="term" value="F:nuclease activity"/>
    <property type="evidence" value="ECO:0007669"/>
    <property type="project" value="UniProtKB-KW"/>
</dbReference>
<reference evidence="9" key="1">
    <citation type="submission" date="2025-08" db="UniProtKB">
        <authorList>
            <consortium name="Ensembl"/>
        </authorList>
    </citation>
    <scope>IDENTIFICATION</scope>
</reference>
<keyword evidence="10" id="KW-1185">Reference proteome</keyword>
<dbReference type="Pfam" id="PF13359">
    <property type="entry name" value="DDE_Tnp_4"/>
    <property type="match status" value="1"/>
</dbReference>
<dbReference type="PANTHER" id="PTHR22930">
    <property type="match status" value="1"/>
</dbReference>
<organism evidence="9 10">
    <name type="scientific">Dicentrarchus labrax</name>
    <name type="common">European seabass</name>
    <name type="synonym">Morone labrax</name>
    <dbReference type="NCBI Taxonomy" id="13489"/>
    <lineage>
        <taxon>Eukaryota</taxon>
        <taxon>Metazoa</taxon>
        <taxon>Chordata</taxon>
        <taxon>Craniata</taxon>
        <taxon>Vertebrata</taxon>
        <taxon>Euteleostomi</taxon>
        <taxon>Actinopterygii</taxon>
        <taxon>Neopterygii</taxon>
        <taxon>Teleostei</taxon>
        <taxon>Neoteleostei</taxon>
        <taxon>Acanthomorphata</taxon>
        <taxon>Eupercaria</taxon>
        <taxon>Moronidae</taxon>
        <taxon>Dicentrarchus</taxon>
    </lineage>
</organism>
<evidence type="ECO:0000313" key="9">
    <source>
        <dbReference type="Ensembl" id="ENSDLAP00005018592.2"/>
    </source>
</evidence>
<dbReference type="PANTHER" id="PTHR22930:SF206">
    <property type="entry name" value="NUCLEASE HARBI1"/>
    <property type="match status" value="1"/>
</dbReference>
<evidence type="ECO:0000313" key="10">
    <source>
        <dbReference type="Proteomes" id="UP000694389"/>
    </source>
</evidence>
<comment type="subcellular location">
    <subcellularLocation>
        <location evidence="2">Nucleus</location>
    </subcellularLocation>
</comment>
<dbReference type="Ensembl" id="ENSDLAT00005020039.2">
    <property type="protein sequence ID" value="ENSDLAP00005018592.2"/>
    <property type="gene ID" value="ENSDLAG00005008868.2"/>
</dbReference>
<evidence type="ECO:0000256" key="4">
    <source>
        <dbReference type="ARBA" id="ARBA00022722"/>
    </source>
</evidence>
<evidence type="ECO:0000256" key="3">
    <source>
        <dbReference type="ARBA" id="ARBA00006958"/>
    </source>
</evidence>
<dbReference type="GO" id="GO:0005634">
    <property type="term" value="C:nucleus"/>
    <property type="evidence" value="ECO:0007669"/>
    <property type="project" value="UniProtKB-SubCell"/>
</dbReference>
<evidence type="ECO:0000256" key="7">
    <source>
        <dbReference type="ARBA" id="ARBA00023242"/>
    </source>
</evidence>
<protein>
    <recommendedName>
        <fullName evidence="8">DDE Tnp4 domain-containing protein</fullName>
    </recommendedName>
</protein>
<proteinExistence type="inferred from homology"/>
<dbReference type="GeneTree" id="ENSGT00940000166756"/>
<comment type="similarity">
    <text evidence="3">Belongs to the HARBI1 family.</text>
</comment>
<comment type="cofactor">
    <cofactor evidence="1">
        <name>a divalent metal cation</name>
        <dbReference type="ChEBI" id="CHEBI:60240"/>
    </cofactor>
</comment>
<dbReference type="Proteomes" id="UP000694389">
    <property type="component" value="Unassembled WGS sequence"/>
</dbReference>
<keyword evidence="6" id="KW-0378">Hydrolase</keyword>
<dbReference type="InterPro" id="IPR027806">
    <property type="entry name" value="HARBI1_dom"/>
</dbReference>
<dbReference type="GO" id="GO:0016787">
    <property type="term" value="F:hydrolase activity"/>
    <property type="evidence" value="ECO:0007669"/>
    <property type="project" value="UniProtKB-KW"/>
</dbReference>
<dbReference type="InterPro" id="IPR045249">
    <property type="entry name" value="HARBI1-like"/>
</dbReference>